<proteinExistence type="predicted"/>
<organism evidence="4 5">
    <name type="scientific">Allobacillus salarius</name>
    <dbReference type="NCBI Taxonomy" id="1955272"/>
    <lineage>
        <taxon>Bacteria</taxon>
        <taxon>Bacillati</taxon>
        <taxon>Bacillota</taxon>
        <taxon>Bacilli</taxon>
        <taxon>Bacillales</taxon>
        <taxon>Bacillaceae</taxon>
        <taxon>Allobacillus</taxon>
    </lineage>
</organism>
<gene>
    <name evidence="4" type="ORF">FPQ13_12610</name>
</gene>
<evidence type="ECO:0000259" key="3">
    <source>
        <dbReference type="PROSITE" id="PS51737"/>
    </source>
</evidence>
<dbReference type="RefSeq" id="WP_144089681.1">
    <property type="nucleotide sequence ID" value="NZ_VMHE01000042.1"/>
</dbReference>
<dbReference type="EMBL" id="VMHE01000042">
    <property type="protein sequence ID" value="TSJ59988.1"/>
    <property type="molecule type" value="Genomic_DNA"/>
</dbReference>
<dbReference type="Pfam" id="PF00239">
    <property type="entry name" value="Resolvase"/>
    <property type="match status" value="1"/>
</dbReference>
<dbReference type="GO" id="GO:0003677">
    <property type="term" value="F:DNA binding"/>
    <property type="evidence" value="ECO:0007669"/>
    <property type="project" value="InterPro"/>
</dbReference>
<dbReference type="Gene3D" id="3.90.1750.20">
    <property type="entry name" value="Putative Large Serine Recombinase, Chain B, Domain 2"/>
    <property type="match status" value="1"/>
</dbReference>
<dbReference type="Pfam" id="PF13408">
    <property type="entry name" value="Zn_ribbon_recom"/>
    <property type="match status" value="1"/>
</dbReference>
<feature type="coiled-coil region" evidence="1">
    <location>
        <begin position="353"/>
        <end position="387"/>
    </location>
</feature>
<dbReference type="OrthoDB" id="9811097at2"/>
<dbReference type="PANTHER" id="PTHR30461:SF23">
    <property type="entry name" value="DNA RECOMBINASE-RELATED"/>
    <property type="match status" value="1"/>
</dbReference>
<dbReference type="Pfam" id="PF07508">
    <property type="entry name" value="Recombinase"/>
    <property type="match status" value="1"/>
</dbReference>
<dbReference type="PROSITE" id="PS51737">
    <property type="entry name" value="RECOMBINASE_DNA_BIND"/>
    <property type="match status" value="1"/>
</dbReference>
<dbReference type="SUPFAM" id="SSF53041">
    <property type="entry name" value="Resolvase-like"/>
    <property type="match status" value="1"/>
</dbReference>
<dbReference type="InterPro" id="IPR050639">
    <property type="entry name" value="SSR_resolvase"/>
</dbReference>
<feature type="domain" description="Resolvase/invertase-type recombinase catalytic" evidence="2">
    <location>
        <begin position="7"/>
        <end position="156"/>
    </location>
</feature>
<dbReference type="PROSITE" id="PS51736">
    <property type="entry name" value="RECOMBINASES_3"/>
    <property type="match status" value="1"/>
</dbReference>
<evidence type="ECO:0000256" key="1">
    <source>
        <dbReference type="SAM" id="Coils"/>
    </source>
</evidence>
<dbReference type="InterPro" id="IPR038109">
    <property type="entry name" value="DNA_bind_recomb_sf"/>
</dbReference>
<comment type="caution">
    <text evidence="4">The sequence shown here is derived from an EMBL/GenBank/DDBJ whole genome shotgun (WGS) entry which is preliminary data.</text>
</comment>
<reference evidence="4 5" key="1">
    <citation type="submission" date="2019-07" db="EMBL/GenBank/DDBJ databases">
        <title>Allobacillus sp. nov. SKP isolated from shrimp paste of Euphausiacea.</title>
        <authorList>
            <person name="Kanchanasin P."/>
            <person name="Tanasupawat S."/>
            <person name="Shi W."/>
            <person name="Wu L."/>
            <person name="Ma J."/>
        </authorList>
    </citation>
    <scope>NUCLEOTIDE SEQUENCE [LARGE SCALE GENOMIC DNA]</scope>
    <source>
        <strain evidence="4 5">SKP4-8</strain>
    </source>
</reference>
<dbReference type="SMART" id="SM00857">
    <property type="entry name" value="Resolvase"/>
    <property type="match status" value="1"/>
</dbReference>
<evidence type="ECO:0000259" key="2">
    <source>
        <dbReference type="PROSITE" id="PS51736"/>
    </source>
</evidence>
<keyword evidence="1" id="KW-0175">Coiled coil</keyword>
<name>A0A556P6G1_9BACI</name>
<dbReference type="InterPro" id="IPR025827">
    <property type="entry name" value="Zn_ribbon_recom_dom"/>
</dbReference>
<feature type="domain" description="Recombinase" evidence="3">
    <location>
        <begin position="163"/>
        <end position="268"/>
    </location>
</feature>
<evidence type="ECO:0000313" key="5">
    <source>
        <dbReference type="Proteomes" id="UP000316425"/>
    </source>
</evidence>
<sequence length="499" mass="58305">MITKYTRAYAYVRISTNKQLDNTSIEQQIEAIEKYCKENNIILVKTYVEEPASGESFSNRPEFKEMFYNVFQEENNIDSIIVFKQDRISRNSLDSQYIFSRLKKANKNLISIADNIDTNDPNSKLIYQILGIIAEVEKDLISFRTSLGMEKTFENGDFNGGRVFGYNLINKKLVIDEDEARVVKYIFDCYSNKMWGYRKIASNLNMQGIKTKKDNHWSITAVRTILNNKIYNGYVKWKGKYKKGNHYPIISEELWERTQKLLSLRSYTQEKIHNGSFPLSGLLKCPTCGGAMVQGNANKKYKYYVCGRFKNSGSKACKSNLVKKEYAEQEVLSQVMNYLNDLNLSVPLQTVVMDNLKSELEPIEEELKLLEKNLNELKKEKKDLLQLYTKRIIDIDTLSDEMKRIQNQESEQKEFKILLKKQIEIKNSSDDLLPVINHIANDFNSLYNLLDDYDKKELLHFLIKEIQVNTGEKPKDRTIKKVVYEFDEDIFEEISRELV</sequence>
<dbReference type="Gene3D" id="3.40.50.1390">
    <property type="entry name" value="Resolvase, N-terminal catalytic domain"/>
    <property type="match status" value="1"/>
</dbReference>
<dbReference type="CDD" id="cd00338">
    <property type="entry name" value="Ser_Recombinase"/>
    <property type="match status" value="1"/>
</dbReference>
<dbReference type="InterPro" id="IPR036162">
    <property type="entry name" value="Resolvase-like_N_sf"/>
</dbReference>
<dbReference type="GO" id="GO:0000150">
    <property type="term" value="F:DNA strand exchange activity"/>
    <property type="evidence" value="ECO:0007669"/>
    <property type="project" value="InterPro"/>
</dbReference>
<protein>
    <submittedName>
        <fullName evidence="4">Recombinase family protein</fullName>
    </submittedName>
</protein>
<evidence type="ECO:0000313" key="4">
    <source>
        <dbReference type="EMBL" id="TSJ59988.1"/>
    </source>
</evidence>
<accession>A0A556P6G1</accession>
<dbReference type="Proteomes" id="UP000316425">
    <property type="component" value="Unassembled WGS sequence"/>
</dbReference>
<dbReference type="InterPro" id="IPR011109">
    <property type="entry name" value="DNA_bind_recombinase_dom"/>
</dbReference>
<dbReference type="PANTHER" id="PTHR30461">
    <property type="entry name" value="DNA-INVERTASE FROM LAMBDOID PROPHAGE"/>
    <property type="match status" value="1"/>
</dbReference>
<dbReference type="InterPro" id="IPR006119">
    <property type="entry name" value="Resolv_N"/>
</dbReference>
<keyword evidence="5" id="KW-1185">Reference proteome</keyword>
<dbReference type="AlphaFoldDB" id="A0A556P6G1"/>